<reference evidence="2 3" key="1">
    <citation type="submission" date="2020-04" db="EMBL/GenBank/DDBJ databases">
        <authorList>
            <person name="Yoon J."/>
        </authorList>
    </citation>
    <scope>NUCLEOTIDE SEQUENCE [LARGE SCALE GENOMIC DNA]</scope>
    <source>
        <strain evidence="2 3">DJ-13</strain>
    </source>
</reference>
<sequence>MIKFFRRIRQKLLTENKFSKYLLYAIGEIILVVIGILIALQINTWNQQKQTIAKERNYLSLIKQEMGTNLEAIRVEQEVLDDFLKNVTKMLALYGAPQVELTNKELSEILVPILSRDMDIYFKDGTLNEIISTGNLKDITNDSIRNILASISGNLERVRAQETRVNNYISKSNAFIEKEGSIKQVITDVGYDKEYGIPLHSSGNGNLHLVKSEEFENIMVFASLVATSLDEEYYSVFEKEIKTLIELIDIELER</sequence>
<protein>
    <submittedName>
        <fullName evidence="2">Uncharacterized protein</fullName>
    </submittedName>
</protein>
<dbReference type="RefSeq" id="WP_168550561.1">
    <property type="nucleotide sequence ID" value="NZ_JAAWWL010000001.1"/>
</dbReference>
<keyword evidence="1" id="KW-0472">Membrane</keyword>
<dbReference type="EMBL" id="JAAWWL010000001">
    <property type="protein sequence ID" value="NKI30946.1"/>
    <property type="molecule type" value="Genomic_DNA"/>
</dbReference>
<evidence type="ECO:0000313" key="3">
    <source>
        <dbReference type="Proteomes" id="UP000718451"/>
    </source>
</evidence>
<keyword evidence="3" id="KW-1185">Reference proteome</keyword>
<accession>A0ABX1GM27</accession>
<organism evidence="2 3">
    <name type="scientific">Croceivirga thetidis</name>
    <dbReference type="NCBI Taxonomy" id="2721623"/>
    <lineage>
        <taxon>Bacteria</taxon>
        <taxon>Pseudomonadati</taxon>
        <taxon>Bacteroidota</taxon>
        <taxon>Flavobacteriia</taxon>
        <taxon>Flavobacteriales</taxon>
        <taxon>Flavobacteriaceae</taxon>
        <taxon>Croceivirga</taxon>
    </lineage>
</organism>
<evidence type="ECO:0000256" key="1">
    <source>
        <dbReference type="SAM" id="Phobius"/>
    </source>
</evidence>
<dbReference type="Proteomes" id="UP000718451">
    <property type="component" value="Unassembled WGS sequence"/>
</dbReference>
<proteinExistence type="predicted"/>
<keyword evidence="1" id="KW-0812">Transmembrane</keyword>
<name>A0ABX1GM27_9FLAO</name>
<evidence type="ECO:0000313" key="2">
    <source>
        <dbReference type="EMBL" id="NKI30946.1"/>
    </source>
</evidence>
<gene>
    <name evidence="2" type="ORF">HCU67_03260</name>
</gene>
<comment type="caution">
    <text evidence="2">The sequence shown here is derived from an EMBL/GenBank/DDBJ whole genome shotgun (WGS) entry which is preliminary data.</text>
</comment>
<feature type="transmembrane region" description="Helical" evidence="1">
    <location>
        <begin position="21"/>
        <end position="42"/>
    </location>
</feature>
<keyword evidence="1" id="KW-1133">Transmembrane helix</keyword>